<gene>
    <name evidence="1" type="ORF">PAXRUDRAFT_136759</name>
</gene>
<protein>
    <submittedName>
        <fullName evidence="1">Uncharacterized protein</fullName>
    </submittedName>
</protein>
<keyword evidence="2" id="KW-1185">Reference proteome</keyword>
<reference evidence="2" key="2">
    <citation type="submission" date="2015-01" db="EMBL/GenBank/DDBJ databases">
        <title>Evolutionary Origins and Diversification of the Mycorrhizal Mutualists.</title>
        <authorList>
            <consortium name="DOE Joint Genome Institute"/>
            <consortium name="Mycorrhizal Genomics Consortium"/>
            <person name="Kohler A."/>
            <person name="Kuo A."/>
            <person name="Nagy L.G."/>
            <person name="Floudas D."/>
            <person name="Copeland A."/>
            <person name="Barry K.W."/>
            <person name="Cichocki N."/>
            <person name="Veneault-Fourrey C."/>
            <person name="LaButti K."/>
            <person name="Lindquist E.A."/>
            <person name="Lipzen A."/>
            <person name="Lundell T."/>
            <person name="Morin E."/>
            <person name="Murat C."/>
            <person name="Riley R."/>
            <person name="Ohm R."/>
            <person name="Sun H."/>
            <person name="Tunlid A."/>
            <person name="Henrissat B."/>
            <person name="Grigoriev I.V."/>
            <person name="Hibbett D.S."/>
            <person name="Martin F."/>
        </authorList>
    </citation>
    <scope>NUCLEOTIDE SEQUENCE [LARGE SCALE GENOMIC DNA]</scope>
    <source>
        <strain evidence="2">Ve08.2h10</strain>
    </source>
</reference>
<accession>A0A0D0DTJ0</accession>
<sequence>YLKVNYKSTITWKLATNYLRCNQNFHGHKHYDCALIRTHNWHQRVKSTFVHLHFMFCYDVGGHTVELALVTYMDVPNGAQHMLDKDL</sequence>
<evidence type="ECO:0000313" key="1">
    <source>
        <dbReference type="EMBL" id="KIK97228.1"/>
    </source>
</evidence>
<dbReference type="Proteomes" id="UP000054538">
    <property type="component" value="Unassembled WGS sequence"/>
</dbReference>
<dbReference type="HOGENOM" id="CLU_2489439_0_0_1"/>
<dbReference type="EMBL" id="KN824946">
    <property type="protein sequence ID" value="KIK97228.1"/>
    <property type="molecule type" value="Genomic_DNA"/>
</dbReference>
<reference evidence="1 2" key="1">
    <citation type="submission" date="2014-04" db="EMBL/GenBank/DDBJ databases">
        <authorList>
            <consortium name="DOE Joint Genome Institute"/>
            <person name="Kuo A."/>
            <person name="Kohler A."/>
            <person name="Jargeat P."/>
            <person name="Nagy L.G."/>
            <person name="Floudas D."/>
            <person name="Copeland A."/>
            <person name="Barry K.W."/>
            <person name="Cichocki N."/>
            <person name="Veneault-Fourrey C."/>
            <person name="LaButti K."/>
            <person name="Lindquist E.A."/>
            <person name="Lipzen A."/>
            <person name="Lundell T."/>
            <person name="Morin E."/>
            <person name="Murat C."/>
            <person name="Sun H."/>
            <person name="Tunlid A."/>
            <person name="Henrissat B."/>
            <person name="Grigoriev I.V."/>
            <person name="Hibbett D.S."/>
            <person name="Martin F."/>
            <person name="Nordberg H.P."/>
            <person name="Cantor M.N."/>
            <person name="Hua S.X."/>
        </authorList>
    </citation>
    <scope>NUCLEOTIDE SEQUENCE [LARGE SCALE GENOMIC DNA]</scope>
    <source>
        <strain evidence="1 2">Ve08.2h10</strain>
    </source>
</reference>
<feature type="non-terminal residue" evidence="1">
    <location>
        <position position="1"/>
    </location>
</feature>
<organism evidence="1 2">
    <name type="scientific">Paxillus rubicundulus Ve08.2h10</name>
    <dbReference type="NCBI Taxonomy" id="930991"/>
    <lineage>
        <taxon>Eukaryota</taxon>
        <taxon>Fungi</taxon>
        <taxon>Dikarya</taxon>
        <taxon>Basidiomycota</taxon>
        <taxon>Agaricomycotina</taxon>
        <taxon>Agaricomycetes</taxon>
        <taxon>Agaricomycetidae</taxon>
        <taxon>Boletales</taxon>
        <taxon>Paxilineae</taxon>
        <taxon>Paxillaceae</taxon>
        <taxon>Paxillus</taxon>
    </lineage>
</organism>
<name>A0A0D0DTJ0_9AGAM</name>
<dbReference type="AlphaFoldDB" id="A0A0D0DTJ0"/>
<evidence type="ECO:0000313" key="2">
    <source>
        <dbReference type="Proteomes" id="UP000054538"/>
    </source>
</evidence>
<dbReference type="InParanoid" id="A0A0D0DTJ0"/>
<dbReference type="OrthoDB" id="3239511at2759"/>
<proteinExistence type="predicted"/>